<dbReference type="Proteomes" id="UP000682892">
    <property type="component" value="Chromosome 1"/>
</dbReference>
<evidence type="ECO:0000313" key="2">
    <source>
        <dbReference type="Proteomes" id="UP000682892"/>
    </source>
</evidence>
<dbReference type="AlphaFoldDB" id="Q174D0"/>
<organism evidence="1 2">
    <name type="scientific">Aedes aegypti</name>
    <name type="common">Yellowfever mosquito</name>
    <name type="synonym">Culex aegypti</name>
    <dbReference type="NCBI Taxonomy" id="7159"/>
    <lineage>
        <taxon>Eukaryota</taxon>
        <taxon>Metazoa</taxon>
        <taxon>Ecdysozoa</taxon>
        <taxon>Arthropoda</taxon>
        <taxon>Hexapoda</taxon>
        <taxon>Insecta</taxon>
        <taxon>Pterygota</taxon>
        <taxon>Neoptera</taxon>
        <taxon>Endopterygota</taxon>
        <taxon>Diptera</taxon>
        <taxon>Nematocera</taxon>
        <taxon>Culicoidea</taxon>
        <taxon>Culicidae</taxon>
        <taxon>Culicinae</taxon>
        <taxon>Aedini</taxon>
        <taxon>Aedes</taxon>
        <taxon>Stegomyia</taxon>
    </lineage>
</organism>
<reference evidence="1" key="2">
    <citation type="journal article" date="2007" name="Science">
        <title>Genome sequence of Aedes aegypti, a major arbovirus vector.</title>
        <authorList>
            <person name="Nene V."/>
            <person name="Wortman J.R."/>
            <person name="Lawson D."/>
            <person name="Haas B."/>
            <person name="Kodira C."/>
            <person name="Tu Z.J."/>
            <person name="Loftus B."/>
            <person name="Xi Z."/>
            <person name="Megy K."/>
            <person name="Grabherr M."/>
            <person name="Ren Q."/>
            <person name="Zdobnov E.M."/>
            <person name="Lobo N.F."/>
            <person name="Campbell K.S."/>
            <person name="Brown S.E."/>
            <person name="Bonaldo M.F."/>
            <person name="Zhu J."/>
            <person name="Sinkins S.P."/>
            <person name="Hogenkamp D.G."/>
            <person name="Amedeo P."/>
            <person name="Arensburger P."/>
            <person name="Atkinson P.W."/>
            <person name="Bidwell S."/>
            <person name="Biedler J."/>
            <person name="Birney E."/>
            <person name="Bruggner R.V."/>
            <person name="Costas J."/>
            <person name="Coy M.R."/>
            <person name="Crabtree J."/>
            <person name="Crawford M."/>
            <person name="Debruyn B."/>
            <person name="Decaprio D."/>
            <person name="Eiglmeier K."/>
            <person name="Eisenstadt E."/>
            <person name="El-Dorry H."/>
            <person name="Gelbart W.M."/>
            <person name="Gomes S.L."/>
            <person name="Hammond M."/>
            <person name="Hannick L.I."/>
            <person name="Hogan J.R."/>
            <person name="Holmes M.H."/>
            <person name="Jaffe D."/>
            <person name="Johnston J.S."/>
            <person name="Kennedy R.C."/>
            <person name="Koo H."/>
            <person name="Kravitz S."/>
            <person name="Kriventseva E.V."/>
            <person name="Kulp D."/>
            <person name="Labutti K."/>
            <person name="Lee E."/>
            <person name="Li S."/>
            <person name="Lovin D.D."/>
            <person name="Mao C."/>
            <person name="Mauceli E."/>
            <person name="Menck C.F."/>
            <person name="Miller J.R."/>
            <person name="Montgomery P."/>
            <person name="Mori A."/>
            <person name="Nascimento A.L."/>
            <person name="Naveira H.F."/>
            <person name="Nusbaum C."/>
            <person name="O'leary S."/>
            <person name="Orvis J."/>
            <person name="Pertea M."/>
            <person name="Quesneville H."/>
            <person name="Reidenbach K.R."/>
            <person name="Rogers Y.H."/>
            <person name="Roth C.W."/>
            <person name="Schneider J.R."/>
            <person name="Schatz M."/>
            <person name="Shumway M."/>
            <person name="Stanke M."/>
            <person name="Stinson E.O."/>
            <person name="Tubio J.M."/>
            <person name="Vanzee J.P."/>
            <person name="Verjovski-Almeida S."/>
            <person name="Werner D."/>
            <person name="White O."/>
            <person name="Wyder S."/>
            <person name="Zeng Q."/>
            <person name="Zhao Q."/>
            <person name="Zhao Y."/>
            <person name="Hill C.A."/>
            <person name="Raikhel A.S."/>
            <person name="Soares M.B."/>
            <person name="Knudson D.L."/>
            <person name="Lee N.H."/>
            <person name="Galagan J."/>
            <person name="Salzberg S.L."/>
            <person name="Paulsen I.T."/>
            <person name="Dimopoulos G."/>
            <person name="Collins F.H."/>
            <person name="Birren B."/>
            <person name="Fraser-Liggett C.M."/>
            <person name="Severson D.W."/>
        </authorList>
    </citation>
    <scope>NUCLEOTIDE SEQUENCE [LARGE SCALE GENOMIC DNA]</scope>
    <source>
        <strain evidence="1">Liverpool</strain>
    </source>
</reference>
<evidence type="ECO:0000313" key="1">
    <source>
        <dbReference type="EMBL" id="EAT41394.1"/>
    </source>
</evidence>
<dbReference type="EMBL" id="CH477414">
    <property type="protein sequence ID" value="EAT41394.1"/>
    <property type="molecule type" value="Genomic_DNA"/>
</dbReference>
<dbReference type="InterPro" id="IPR036322">
    <property type="entry name" value="WD40_repeat_dom_sf"/>
</dbReference>
<proteinExistence type="predicted"/>
<dbReference type="STRING" id="7159.Q174D0"/>
<dbReference type="eggNOG" id="KOG1786">
    <property type="taxonomic scope" value="Eukaryota"/>
</dbReference>
<gene>
    <name evidence="1" type="ORF">AaeL_AAEL006935</name>
</gene>
<sequence length="129" mass="14265">MDYVNVAMVSSRDQLRLHTINAKYVEHVFMESPVMAVCYTSVKEGCGVNCIAVGMECGVIRLYSSWNLALVREITTNLGDPFGIISLIYSKNQHLVVLMSSNVIQTWKSEGLPGTSPQISELPVRRSIG</sequence>
<name>Q174D0_AEDAE</name>
<dbReference type="SUPFAM" id="SSF50978">
    <property type="entry name" value="WD40 repeat-like"/>
    <property type="match status" value="1"/>
</dbReference>
<reference evidence="1" key="3">
    <citation type="submission" date="2012-09" db="EMBL/GenBank/DDBJ databases">
        <authorList>
            <consortium name="VectorBase"/>
        </authorList>
    </citation>
    <scope>NUCLEOTIDE SEQUENCE</scope>
    <source>
        <strain evidence="1">Liverpool</strain>
    </source>
</reference>
<dbReference type="VEuPathDB" id="VectorBase:AAEL024980"/>
<dbReference type="HOGENOM" id="CLU_000276_0_0_1"/>
<reference evidence="1" key="1">
    <citation type="submission" date="2005-10" db="EMBL/GenBank/DDBJ databases">
        <authorList>
            <person name="Loftus B.J."/>
            <person name="Nene V.M."/>
            <person name="Hannick L.I."/>
            <person name="Bidwell S."/>
            <person name="Haas B."/>
            <person name="Amedeo P."/>
            <person name="Orvis J."/>
            <person name="Wortman J.R."/>
            <person name="White O.R."/>
            <person name="Salzberg S."/>
            <person name="Shumway M."/>
            <person name="Koo H."/>
            <person name="Zhao Y."/>
            <person name="Holmes M."/>
            <person name="Miller J."/>
            <person name="Schatz M."/>
            <person name="Pop M."/>
            <person name="Pai G."/>
            <person name="Utterback T."/>
            <person name="Rogers Y.-H."/>
            <person name="Kravitz S."/>
            <person name="Fraser C.M."/>
        </authorList>
    </citation>
    <scope>NUCLEOTIDE SEQUENCE</scope>
    <source>
        <strain evidence="1">Liverpool</strain>
    </source>
</reference>
<accession>Q174D0</accession>
<protein>
    <submittedName>
        <fullName evidence="1">AAEL006935-PA</fullName>
    </submittedName>
</protein>